<dbReference type="PROSITE" id="PS51903">
    <property type="entry name" value="CLP_R"/>
    <property type="match status" value="1"/>
</dbReference>
<keyword evidence="4" id="KW-0804">Transcription</keyword>
<evidence type="ECO:0000256" key="5">
    <source>
        <dbReference type="PROSITE-ProRule" id="PRU01251"/>
    </source>
</evidence>
<organism evidence="8 9">
    <name type="scientific">Camellia sinensis var. sinensis</name>
    <name type="common">China tea</name>
    <dbReference type="NCBI Taxonomy" id="542762"/>
    <lineage>
        <taxon>Eukaryota</taxon>
        <taxon>Viridiplantae</taxon>
        <taxon>Streptophyta</taxon>
        <taxon>Embryophyta</taxon>
        <taxon>Tracheophyta</taxon>
        <taxon>Spermatophyta</taxon>
        <taxon>Magnoliopsida</taxon>
        <taxon>eudicotyledons</taxon>
        <taxon>Gunneridae</taxon>
        <taxon>Pentapetalae</taxon>
        <taxon>asterids</taxon>
        <taxon>Ericales</taxon>
        <taxon>Theaceae</taxon>
        <taxon>Camellia</taxon>
    </lineage>
</organism>
<feature type="region of interest" description="Disordered" evidence="6">
    <location>
        <begin position="862"/>
        <end position="881"/>
    </location>
</feature>
<protein>
    <recommendedName>
        <fullName evidence="7">Clp R domain-containing protein</fullName>
    </recommendedName>
</protein>
<dbReference type="STRING" id="542762.A0A4S4E650"/>
<comment type="similarity">
    <text evidence="1">Belongs to the ClpA/ClpB family.</text>
</comment>
<evidence type="ECO:0000259" key="7">
    <source>
        <dbReference type="PROSITE" id="PS51903"/>
    </source>
</evidence>
<evidence type="ECO:0000256" key="3">
    <source>
        <dbReference type="ARBA" id="ARBA00023015"/>
    </source>
</evidence>
<dbReference type="InterPro" id="IPR036628">
    <property type="entry name" value="Clp_N_dom_sf"/>
</dbReference>
<name>A0A4S4E650_CAMSN</name>
<dbReference type="FunFam" id="1.10.1780.10:FF:000005">
    <property type="entry name" value="protein SUPPRESSOR OF MAX2 1"/>
    <property type="match status" value="1"/>
</dbReference>
<evidence type="ECO:0000256" key="6">
    <source>
        <dbReference type="SAM" id="MobiDB-lite"/>
    </source>
</evidence>
<keyword evidence="9" id="KW-1185">Reference proteome</keyword>
<keyword evidence="2 5" id="KW-0677">Repeat</keyword>
<sequence>MRTGACTVQQTLTSEAASVLKHSLGLARRRGHAQVTPLHVASTLLTPSPRPSLLKRACLKSQPQTNSNSHPLQYCRALELCFNVALNRLPTTPGPLLQTQPSLSNALIAALKRAQAHQRRGCIEQQQQQQQQQPLLAIKVELEQLILSILDDPSVSRVMREAGFSSTAVKNNLEDSSSSASSVFQCYSTISGCGGGGGGVYSSPCSPSHQPNNSFWKAHLLSYNSESNPLFFSPQNQKKLNNPLLGLTDSEDIKLVFEVLLRKKRRNTVIVGDSVSITEGLVGEVMAKIEKGDVPYDELKSTHFIKFQFSSVPLRFMRREEVEMNLSDLKRKVDSLIASGKGGVIIYTGDLKWTVEDSTRTVVVASDDYNYVYNPVDHLVAEIGRLISDYSNSNTKVWLMATANYQTYMRCQMKQPSLEIQWSLQAVSVPSGGLGLSLHGHATTTSVVHESRISSFSQNPSKVVLETKAFSGKEEDDDNYNKLTCCVECTSKYEKEAQAHGLIKSAHHKSSLYLSTSNCGDTKGMDKTSSTQLPCWLQSHAKDELVELRRKWNRLCHSQHQQGRHNQNLALEGSISINNQSLSAKTYNYNTSSSTSPSYPWWPNPNNNNVFPDSNSISFVNSTLKPSRNASSFPRFRRQNSCHIEFSFGNERNSQKHQSVEQPNLDSLKNTTQGKEVKITLALGNCQFSDPIGKLADRKAEICKQLQDNVPWQFETISSIVEALIEFESNSKPINWLLIQGSDSIGKRRLARGIAELVFGSADLILHMKMRERYGKKMSPCCGKLERALSDHEKIVVLLEDVDFADTQFMKFLADGFETGKIGENQAIIILTKGDSDSTCYGDDAEEDPNFVTQIKLEVSETIPNSSDDKKRKAEWDLSNKAKSPRIEERENFAYSIKKEFTRQSSSNTLDLNIKADDDNDNDDDDEEDAKLARDLSPISSDLTREMGNDIQNPHGFLELIKNRFVFNRDSTHDKLIKEVVLSKIKGCFDAEGDLGGCFLFSGVEEKLLEELLIGSGTFLNSLFEKWLKEVFQRSLQMVKIGGKEKLVSVRLCLGRKGGESSDGFMGSSLPKKIQVSFIG</sequence>
<evidence type="ECO:0000313" key="9">
    <source>
        <dbReference type="Proteomes" id="UP000306102"/>
    </source>
</evidence>
<dbReference type="Proteomes" id="UP000306102">
    <property type="component" value="Unassembled WGS sequence"/>
</dbReference>
<dbReference type="AlphaFoldDB" id="A0A4S4E650"/>
<dbReference type="Pfam" id="PF23569">
    <property type="entry name" value="NBD_SMAX1"/>
    <property type="match status" value="1"/>
</dbReference>
<comment type="caution">
    <text evidence="8">The sequence shown here is derived from an EMBL/GenBank/DDBJ whole genome shotgun (WGS) entry which is preliminary data.</text>
</comment>
<reference evidence="8 9" key="1">
    <citation type="journal article" date="2018" name="Proc. Natl. Acad. Sci. U.S.A.">
        <title>Draft genome sequence of Camellia sinensis var. sinensis provides insights into the evolution of the tea genome and tea quality.</title>
        <authorList>
            <person name="Wei C."/>
            <person name="Yang H."/>
            <person name="Wang S."/>
            <person name="Zhao J."/>
            <person name="Liu C."/>
            <person name="Gao L."/>
            <person name="Xia E."/>
            <person name="Lu Y."/>
            <person name="Tai Y."/>
            <person name="She G."/>
            <person name="Sun J."/>
            <person name="Cao H."/>
            <person name="Tong W."/>
            <person name="Gao Q."/>
            <person name="Li Y."/>
            <person name="Deng W."/>
            <person name="Jiang X."/>
            <person name="Wang W."/>
            <person name="Chen Q."/>
            <person name="Zhang S."/>
            <person name="Li H."/>
            <person name="Wu J."/>
            <person name="Wang P."/>
            <person name="Li P."/>
            <person name="Shi C."/>
            <person name="Zheng F."/>
            <person name="Jian J."/>
            <person name="Huang B."/>
            <person name="Shan D."/>
            <person name="Shi M."/>
            <person name="Fang C."/>
            <person name="Yue Y."/>
            <person name="Li F."/>
            <person name="Li D."/>
            <person name="Wei S."/>
            <person name="Han B."/>
            <person name="Jiang C."/>
            <person name="Yin Y."/>
            <person name="Xia T."/>
            <person name="Zhang Z."/>
            <person name="Bennetzen J.L."/>
            <person name="Zhao S."/>
            <person name="Wan X."/>
        </authorList>
    </citation>
    <scope>NUCLEOTIDE SEQUENCE [LARGE SCALE GENOMIC DNA]</scope>
    <source>
        <strain evidence="9">cv. Shuchazao</strain>
        <tissue evidence="8">Leaf</tissue>
    </source>
</reference>
<dbReference type="Gene3D" id="3.40.50.300">
    <property type="entry name" value="P-loop containing nucleotide triphosphate hydrolases"/>
    <property type="match status" value="1"/>
</dbReference>
<evidence type="ECO:0000313" key="8">
    <source>
        <dbReference type="EMBL" id="THG10806.1"/>
    </source>
</evidence>
<gene>
    <name evidence="8" type="ORF">TEA_001190</name>
</gene>
<evidence type="ECO:0000256" key="2">
    <source>
        <dbReference type="ARBA" id="ARBA00022737"/>
    </source>
</evidence>
<keyword evidence="3" id="KW-0805">Transcription regulation</keyword>
<dbReference type="EMBL" id="SDRB02007704">
    <property type="protein sequence ID" value="THG10806.1"/>
    <property type="molecule type" value="Genomic_DNA"/>
</dbReference>
<dbReference type="SUPFAM" id="SSF81923">
    <property type="entry name" value="Double Clp-N motif"/>
    <property type="match status" value="1"/>
</dbReference>
<dbReference type="InterPro" id="IPR004176">
    <property type="entry name" value="Clp_R_N"/>
</dbReference>
<feature type="region of interest" description="Disordered" evidence="6">
    <location>
        <begin position="912"/>
        <end position="937"/>
    </location>
</feature>
<dbReference type="PANTHER" id="PTHR43572:SF3">
    <property type="entry name" value="PROTEIN SMAX1-LIKE 5"/>
    <property type="match status" value="1"/>
</dbReference>
<proteinExistence type="inferred from homology"/>
<dbReference type="InterPro" id="IPR051650">
    <property type="entry name" value="SL_signaling_regulator"/>
</dbReference>
<dbReference type="SUPFAM" id="SSF52540">
    <property type="entry name" value="P-loop containing nucleoside triphosphate hydrolases"/>
    <property type="match status" value="1"/>
</dbReference>
<feature type="compositionally biased region" description="Basic and acidic residues" evidence="6">
    <location>
        <begin position="867"/>
        <end position="881"/>
    </location>
</feature>
<feature type="compositionally biased region" description="Acidic residues" evidence="6">
    <location>
        <begin position="918"/>
        <end position="929"/>
    </location>
</feature>
<evidence type="ECO:0000256" key="4">
    <source>
        <dbReference type="ARBA" id="ARBA00023163"/>
    </source>
</evidence>
<accession>A0A4S4E650</accession>
<feature type="domain" description="Clp R" evidence="7">
    <location>
        <begin position="8"/>
        <end position="179"/>
    </location>
</feature>
<dbReference type="InterPro" id="IPR027417">
    <property type="entry name" value="P-loop_NTPase"/>
</dbReference>
<dbReference type="PANTHER" id="PTHR43572">
    <property type="entry name" value="CHAPERONE PROTEIN CLPD, CHLOROPLASTIC"/>
    <property type="match status" value="1"/>
</dbReference>
<evidence type="ECO:0000256" key="1">
    <source>
        <dbReference type="ARBA" id="ARBA00008675"/>
    </source>
</evidence>
<dbReference type="InterPro" id="IPR058680">
    <property type="entry name" value="NBD_SMAX1-like"/>
</dbReference>
<dbReference type="Gene3D" id="1.10.1780.10">
    <property type="entry name" value="Clp, N-terminal domain"/>
    <property type="match status" value="1"/>
</dbReference>